<keyword evidence="2" id="KW-0677">Repeat</keyword>
<dbReference type="SUPFAM" id="SSF50978">
    <property type="entry name" value="WD40 repeat-like"/>
    <property type="match status" value="1"/>
</dbReference>
<feature type="repeat" description="WD" evidence="4">
    <location>
        <begin position="130"/>
        <end position="161"/>
    </location>
</feature>
<dbReference type="Proteomes" id="UP000030693">
    <property type="component" value="Unassembled WGS sequence"/>
</dbReference>
<accession>A0A058ZCP8</accession>
<dbReference type="PROSITE" id="PS50294">
    <property type="entry name" value="WD_REPEATS_REGION"/>
    <property type="match status" value="2"/>
</dbReference>
<dbReference type="PANTHER" id="PTHR19920:SF0">
    <property type="entry name" value="CYTOSOLIC IRON-SULFUR PROTEIN ASSEMBLY PROTEIN CIAO1-RELATED"/>
    <property type="match status" value="1"/>
</dbReference>
<proteinExistence type="inferred from homology"/>
<feature type="repeat" description="WD" evidence="4">
    <location>
        <begin position="81"/>
        <end position="113"/>
    </location>
</feature>
<dbReference type="HAMAP" id="MF_03037">
    <property type="entry name" value="ciao1"/>
    <property type="match status" value="1"/>
</dbReference>
<dbReference type="InterPro" id="IPR001680">
    <property type="entry name" value="WD40_rpt"/>
</dbReference>
<dbReference type="InterPro" id="IPR036322">
    <property type="entry name" value="WD40_repeat_dom_sf"/>
</dbReference>
<organism evidence="5">
    <name type="scientific">Fonticula alba</name>
    <name type="common">Slime mold</name>
    <dbReference type="NCBI Taxonomy" id="691883"/>
    <lineage>
        <taxon>Eukaryota</taxon>
        <taxon>Rotosphaerida</taxon>
        <taxon>Fonticulaceae</taxon>
        <taxon>Fonticula</taxon>
    </lineage>
</organism>
<feature type="repeat" description="WD" evidence="4">
    <location>
        <begin position="9"/>
        <end position="40"/>
    </location>
</feature>
<dbReference type="SMART" id="SM00320">
    <property type="entry name" value="WD40"/>
    <property type="match status" value="6"/>
</dbReference>
<feature type="repeat" description="WD" evidence="4">
    <location>
        <begin position="423"/>
        <end position="445"/>
    </location>
</feature>
<dbReference type="GO" id="GO:0016226">
    <property type="term" value="P:iron-sulfur cluster assembly"/>
    <property type="evidence" value="ECO:0007669"/>
    <property type="project" value="UniProtKB-UniRule"/>
</dbReference>
<evidence type="ECO:0000313" key="6">
    <source>
        <dbReference type="Proteomes" id="UP000030693"/>
    </source>
</evidence>
<dbReference type="PANTHER" id="PTHR19920">
    <property type="entry name" value="WD40 PROTEIN CIAO1"/>
    <property type="match status" value="1"/>
</dbReference>
<dbReference type="InterPro" id="IPR020472">
    <property type="entry name" value="WD40_PAC1"/>
</dbReference>
<dbReference type="GeneID" id="20526888"/>
<dbReference type="PRINTS" id="PR00320">
    <property type="entry name" value="GPROTEINBRPT"/>
</dbReference>
<evidence type="ECO:0000256" key="1">
    <source>
        <dbReference type="ARBA" id="ARBA00022574"/>
    </source>
</evidence>
<protein>
    <recommendedName>
        <fullName evidence="3">Probable cytosolic iron-sulfur protein assembly protein CIAO1 homolog</fullName>
    </recommendedName>
</protein>
<comment type="similarity">
    <text evidence="3">Belongs to the WD repeat CIA1 family.</text>
</comment>
<dbReference type="Pfam" id="PF00400">
    <property type="entry name" value="WD40"/>
    <property type="match status" value="6"/>
</dbReference>
<dbReference type="eggNOG" id="KOG0645">
    <property type="taxonomic scope" value="Eukaryota"/>
</dbReference>
<keyword evidence="1 4" id="KW-0853">WD repeat</keyword>
<dbReference type="InterPro" id="IPR028608">
    <property type="entry name" value="CIAO1/Cia1"/>
</dbReference>
<dbReference type="InterPro" id="IPR015943">
    <property type="entry name" value="WD40/YVTN_repeat-like_dom_sf"/>
</dbReference>
<evidence type="ECO:0000256" key="3">
    <source>
        <dbReference type="HAMAP-Rule" id="MF_03037"/>
    </source>
</evidence>
<dbReference type="PROSITE" id="PS50082">
    <property type="entry name" value="WD_REPEATS_2"/>
    <property type="match status" value="4"/>
</dbReference>
<keyword evidence="6" id="KW-1185">Reference proteome</keyword>
<dbReference type="OMA" id="HDSWRHI"/>
<gene>
    <name evidence="5" type="ORF">H696_02163</name>
</gene>
<dbReference type="GO" id="GO:0097361">
    <property type="term" value="C:cytosolic [4Fe-4S] assembly targeting complex"/>
    <property type="evidence" value="ECO:0007669"/>
    <property type="project" value="InterPro"/>
</dbReference>
<dbReference type="AlphaFoldDB" id="A0A058ZCP8"/>
<dbReference type="RefSeq" id="XP_009494335.1">
    <property type="nucleotide sequence ID" value="XM_009496060.1"/>
</dbReference>
<sequence length="445" mass="48017">MSVELLDTLMGHEDRVWHAAWSACGRWLATCGGDRTIRIWAPLIPRPRTVTQMVDGVMTKQVHEAPPPSLERWSCVARLKTHLHQRTVRAVAWRHCGRFLVSVAFDASMVLWQRTSDTSNEWTPVIEIEQEGHGAEIKSVAWSPDGSFLATCSRDKRVIVWAFCENPLELEIASDLYGHGQDVKHVAWVDLPAEGESSQCLVSSSYDDTIMVWRLRGDDFECTGVLKGHKSTVWATAALSGSRIASVSDDLSLRIWEPAPSQDLGSPFISKQTISQAHSRPIYSVSHCALPAAIPLDAFVARHAPGQVPPADVVRLGPAIDAAAVGTLAAADDPPQHEGEDVVMGDAGDTGPVAEAPGPASAIIGLVATGAGDNAVGLFAEMDNGTVVPLRRHGRAHSLELNSVAFRPLLRPDLAARIPGLVDPQQVVLATASDDGTIRIWRVSL</sequence>
<evidence type="ECO:0000256" key="4">
    <source>
        <dbReference type="PROSITE-ProRule" id="PRU00221"/>
    </source>
</evidence>
<dbReference type="Gene3D" id="2.130.10.10">
    <property type="entry name" value="YVTN repeat-like/Quinoprotein amine dehydrogenase"/>
    <property type="match status" value="3"/>
</dbReference>
<dbReference type="STRING" id="691883.A0A058ZCP8"/>
<name>A0A058ZCP8_FONAL</name>
<dbReference type="OrthoDB" id="284782at2759"/>
<reference evidence="5" key="1">
    <citation type="submission" date="2013-04" db="EMBL/GenBank/DDBJ databases">
        <title>The Genome Sequence of Fonticula alba ATCC 38817.</title>
        <authorList>
            <consortium name="The Broad Institute Genomics Platform"/>
            <person name="Russ C."/>
            <person name="Cuomo C."/>
            <person name="Burger G."/>
            <person name="Gray M.W."/>
            <person name="Holland P.W.H."/>
            <person name="King N."/>
            <person name="Lang F.B.F."/>
            <person name="Roger A.J."/>
            <person name="Ruiz-Trillo I."/>
            <person name="Brown M."/>
            <person name="Walker B."/>
            <person name="Young S."/>
            <person name="Zeng Q."/>
            <person name="Gargeya S."/>
            <person name="Fitzgerald M."/>
            <person name="Haas B."/>
            <person name="Abouelleil A."/>
            <person name="Allen A.W."/>
            <person name="Alvarado L."/>
            <person name="Arachchi H.M."/>
            <person name="Berlin A.M."/>
            <person name="Chapman S.B."/>
            <person name="Gainer-Dewar J."/>
            <person name="Goldberg J."/>
            <person name="Griggs A."/>
            <person name="Gujja S."/>
            <person name="Hansen M."/>
            <person name="Howarth C."/>
            <person name="Imamovic A."/>
            <person name="Ireland A."/>
            <person name="Larimer J."/>
            <person name="McCowan C."/>
            <person name="Murphy C."/>
            <person name="Pearson M."/>
            <person name="Poon T.W."/>
            <person name="Priest M."/>
            <person name="Roberts A."/>
            <person name="Saif S."/>
            <person name="Shea T."/>
            <person name="Sisk P."/>
            <person name="Sykes S."/>
            <person name="Wortman J."/>
            <person name="Nusbaum C."/>
            <person name="Birren B."/>
        </authorList>
    </citation>
    <scope>NUCLEOTIDE SEQUENCE [LARGE SCALE GENOMIC DNA]</scope>
    <source>
        <strain evidence="5">ATCC 38817</strain>
    </source>
</reference>
<evidence type="ECO:0000313" key="5">
    <source>
        <dbReference type="EMBL" id="KCV71212.1"/>
    </source>
</evidence>
<dbReference type="EMBL" id="KB932203">
    <property type="protein sequence ID" value="KCV71212.1"/>
    <property type="molecule type" value="Genomic_DNA"/>
</dbReference>
<evidence type="ECO:0000256" key="2">
    <source>
        <dbReference type="ARBA" id="ARBA00022737"/>
    </source>
</evidence>
<comment type="function">
    <text evidence="3">Essential component of the cytosolic iron-sulfur (Fe/S) protein assembly machinery. Required for the maturation of extramitochondrial Fe/S proteins.</text>
</comment>